<reference evidence="1 2" key="1">
    <citation type="submission" date="2018-04" db="EMBL/GenBank/DDBJ databases">
        <title>Chitinophaga fuyangensis sp. nov., isolated from soil in a chemical factory.</title>
        <authorList>
            <person name="Chen K."/>
        </authorList>
    </citation>
    <scope>NUCLEOTIDE SEQUENCE [LARGE SCALE GENOMIC DNA]</scope>
    <source>
        <strain evidence="1 2">LY-1</strain>
    </source>
</reference>
<keyword evidence="2" id="KW-1185">Reference proteome</keyword>
<evidence type="ECO:0000313" key="2">
    <source>
        <dbReference type="Proteomes" id="UP000244450"/>
    </source>
</evidence>
<dbReference type="EMBL" id="QCYK01000003">
    <property type="protein sequence ID" value="PUZ22868.1"/>
    <property type="molecule type" value="Genomic_DNA"/>
</dbReference>
<organism evidence="1 2">
    <name type="scientific">Chitinophaga parva</name>
    <dbReference type="NCBI Taxonomy" id="2169414"/>
    <lineage>
        <taxon>Bacteria</taxon>
        <taxon>Pseudomonadati</taxon>
        <taxon>Bacteroidota</taxon>
        <taxon>Chitinophagia</taxon>
        <taxon>Chitinophagales</taxon>
        <taxon>Chitinophagaceae</taxon>
        <taxon>Chitinophaga</taxon>
    </lineage>
</organism>
<gene>
    <name evidence="1" type="ORF">DCC81_20830</name>
</gene>
<dbReference type="AlphaFoldDB" id="A0A2T7BCP6"/>
<accession>A0A2T7BCP6</accession>
<proteinExistence type="predicted"/>
<comment type="caution">
    <text evidence="1">The sequence shown here is derived from an EMBL/GenBank/DDBJ whole genome shotgun (WGS) entry which is preliminary data.</text>
</comment>
<dbReference type="Proteomes" id="UP000244450">
    <property type="component" value="Unassembled WGS sequence"/>
</dbReference>
<protein>
    <submittedName>
        <fullName evidence="1">Uncharacterized protein</fullName>
    </submittedName>
</protein>
<name>A0A2T7BCP6_9BACT</name>
<evidence type="ECO:0000313" key="1">
    <source>
        <dbReference type="EMBL" id="PUZ22868.1"/>
    </source>
</evidence>
<sequence length="998" mass="105494">MHVLRQEDTKRKDTERRISNTMNIRSLTMRWLTFILILIAGVQHANAQYVYKIKADTVRIYNTCDTAELVLQNRTQNVLGYLYNKGGGVTEFRALGAVDSMYRRNDTLFYHTADGKTIPVKMDLTSVYDLKSTNYITINAGDSANYGKLPLQKVVGIGAYSATDMPPLSSQAFQGVGNKTYYQGLAVSDGSRGVNLMVNWDGELNGPNGAFLRTKDDTKTTWSNWRELVFKDYADSIYGRASSASDYVNRTASASEPSAIPAFTGNLNTVANTSISLISQSAINTPASRTGILFSGSDNSIIGGAKFQLYGGVSQNDDLWIRYGGGGTWNSWYQMASRAWTNASFAPVNMPLSSVLTNGNTANHSIILGAVGNTNQYIFQLLKNVSGNDYSASLSISSIGQAVLNSRLSSDLTTTSLISLLPGSAAPLYSSNNGATLYSMWHAGNDGAGSGLDADLLDGQDASKFISNQGTVAQIASFWVSGFGAAATLNTGAATGVIQFSTNNGSYATNGSGHRWSIYHSGTESGTSIGNDFNIGRYDNTGSFLSSTLTIQRSTGNIGIATQSPSERLEINGNIKTSGTFFFNRLLSDANLLADFQQGYQLYSDTVGALAPNGTRVWLAGPDKGSVVFGPRAGPSYLNVIRMKADTFRLEGNGSRWKGIASLGTDAYGNLANTTGSFIQNQNTTIQGNASYVISGRGTSQSIGTFQAAAGPPHWVLFNGSNANTAVRWSVSMKNTESTNDNGADFTIDRYDSTGAIIDNVFFAKRSTGFIGMGTSSPVQKLDVNGGVKANSLVTYGGGTSTATYGHYYLGSAAGLGRWRLGIKGLETGSGNVGSDLDISPYTDAGNVNTSVSAFTIQRSTGNVGINNASPSQKLDVNGSIYASASVITPTVAAPTASSDLTLQAGTGSAVNVNSMLRVSNSVQLPQKIVSASYTLTGNDYTIFCSASSTTLTLPAASSASGRVYEIVNASSGSVIISAVQVYATATTSIPTNTSWRI</sequence>